<accession>A0ABT7YM34</accession>
<comment type="caution">
    <text evidence="1">The sequence shown here is derived from an EMBL/GenBank/DDBJ whole genome shotgun (WGS) entry which is preliminary data.</text>
</comment>
<keyword evidence="2" id="KW-1185">Reference proteome</keyword>
<evidence type="ECO:0000313" key="1">
    <source>
        <dbReference type="EMBL" id="MDN3239678.1"/>
    </source>
</evidence>
<gene>
    <name evidence="1" type="ORF">QWI33_08075</name>
</gene>
<evidence type="ECO:0000313" key="2">
    <source>
        <dbReference type="Proteomes" id="UP001171902"/>
    </source>
</evidence>
<protein>
    <submittedName>
        <fullName evidence="1">Uncharacterized protein</fullName>
    </submittedName>
</protein>
<dbReference type="EMBL" id="JAUEMJ010000002">
    <property type="protein sequence ID" value="MDN3239678.1"/>
    <property type="molecule type" value="Genomic_DNA"/>
</dbReference>
<proteinExistence type="predicted"/>
<organism evidence="1 2">
    <name type="scientific">Glycomyces tritici</name>
    <dbReference type="NCBI Taxonomy" id="2665176"/>
    <lineage>
        <taxon>Bacteria</taxon>
        <taxon>Bacillati</taxon>
        <taxon>Actinomycetota</taxon>
        <taxon>Actinomycetes</taxon>
        <taxon>Glycomycetales</taxon>
        <taxon>Glycomycetaceae</taxon>
        <taxon>Glycomyces</taxon>
    </lineage>
</organism>
<dbReference type="Proteomes" id="UP001171902">
    <property type="component" value="Unassembled WGS sequence"/>
</dbReference>
<sequence length="132" mass="14113">MQRVNFRITVDLGPDADDQQRSDAAAALRKILVAKQVGTVVRERTASAAEGAKSADLLGDAALVATVATSTFAILREAIRAWERQRTGRTAKVTLGDHSLELNGITQEQAKQIAEGFWKQASAPEDAGDGRP</sequence>
<dbReference type="RefSeq" id="WP_289956591.1">
    <property type="nucleotide sequence ID" value="NZ_JAUEMJ010000002.1"/>
</dbReference>
<name>A0ABT7YM34_9ACTN</name>
<reference evidence="1" key="1">
    <citation type="submission" date="2023-06" db="EMBL/GenBank/DDBJ databases">
        <title>Gycomyces niveus sp.nov., a novel actinomycete isolated from soil in Shouguang.</title>
        <authorList>
            <person name="Yang X."/>
            <person name="Zhao J."/>
        </authorList>
    </citation>
    <scope>NUCLEOTIDE SEQUENCE</scope>
    <source>
        <strain evidence="1">NEAU C2</strain>
    </source>
</reference>